<reference evidence="2" key="1">
    <citation type="submission" date="2014-11" db="EMBL/GenBank/DDBJ databases">
        <authorList>
            <person name="Amaro Gonzalez C."/>
        </authorList>
    </citation>
    <scope>NUCLEOTIDE SEQUENCE</scope>
</reference>
<reference evidence="2" key="2">
    <citation type="journal article" date="2015" name="Fish Shellfish Immunol.">
        <title>Early steps in the European eel (Anguilla anguilla)-Vibrio vulnificus interaction in the gills: Role of the RtxA13 toxin.</title>
        <authorList>
            <person name="Callol A."/>
            <person name="Pajuelo D."/>
            <person name="Ebbesson L."/>
            <person name="Teles M."/>
            <person name="MacKenzie S."/>
            <person name="Amaro C."/>
        </authorList>
    </citation>
    <scope>NUCLEOTIDE SEQUENCE</scope>
</reference>
<name>A0A0E9W494_ANGAN</name>
<evidence type="ECO:0000313" key="2">
    <source>
        <dbReference type="EMBL" id="JAH84288.1"/>
    </source>
</evidence>
<proteinExistence type="predicted"/>
<organism evidence="2">
    <name type="scientific">Anguilla anguilla</name>
    <name type="common">European freshwater eel</name>
    <name type="synonym">Muraena anguilla</name>
    <dbReference type="NCBI Taxonomy" id="7936"/>
    <lineage>
        <taxon>Eukaryota</taxon>
        <taxon>Metazoa</taxon>
        <taxon>Chordata</taxon>
        <taxon>Craniata</taxon>
        <taxon>Vertebrata</taxon>
        <taxon>Euteleostomi</taxon>
        <taxon>Actinopterygii</taxon>
        <taxon>Neopterygii</taxon>
        <taxon>Teleostei</taxon>
        <taxon>Anguilliformes</taxon>
        <taxon>Anguillidae</taxon>
        <taxon>Anguilla</taxon>
    </lineage>
</organism>
<protein>
    <submittedName>
        <fullName evidence="2">Uncharacterized protein</fullName>
    </submittedName>
</protein>
<evidence type="ECO:0000256" key="1">
    <source>
        <dbReference type="SAM" id="MobiDB-lite"/>
    </source>
</evidence>
<feature type="region of interest" description="Disordered" evidence="1">
    <location>
        <begin position="1"/>
        <end position="22"/>
    </location>
</feature>
<sequence length="22" mass="2727">MPWMQGALRERQRASERERILL</sequence>
<feature type="compositionally biased region" description="Basic and acidic residues" evidence="1">
    <location>
        <begin position="8"/>
        <end position="22"/>
    </location>
</feature>
<dbReference type="AlphaFoldDB" id="A0A0E9W494"/>
<accession>A0A0E9W494</accession>
<dbReference type="EMBL" id="GBXM01024289">
    <property type="protein sequence ID" value="JAH84288.1"/>
    <property type="molecule type" value="Transcribed_RNA"/>
</dbReference>